<protein>
    <submittedName>
        <fullName evidence="4">Replication protein C</fullName>
    </submittedName>
</protein>
<reference evidence="4 5" key="1">
    <citation type="submission" date="2017-07" db="EMBL/GenBank/DDBJ databases">
        <title>Genome Sequence of Sulfitobacter pseudonitzschiae Strain SMR1 Isolated from a culture of the Diatom Skeletonema marinoi.</title>
        <authorList>
            <person name="Topel M."/>
            <person name="Pinder M.I.M."/>
            <person name="Johansson O.N."/>
            <person name="Kourtchenko O."/>
            <person name="Godhe A."/>
            <person name="Clarke A.K."/>
        </authorList>
    </citation>
    <scope>NUCLEOTIDE SEQUENCE [LARGE SCALE GENOMIC DNA]</scope>
    <source>
        <strain evidence="4 5">SMR1</strain>
        <plasmid evidence="4 5">pSMR1-3</plasmid>
    </source>
</reference>
<dbReference type="InterPro" id="IPR047611">
    <property type="entry name" value="RepABC_RepC"/>
</dbReference>
<dbReference type="Pfam" id="PF03428">
    <property type="entry name" value="RP-C"/>
    <property type="match status" value="1"/>
</dbReference>
<evidence type="ECO:0000259" key="3">
    <source>
        <dbReference type="Pfam" id="PF11800"/>
    </source>
</evidence>
<dbReference type="InterPro" id="IPR021760">
    <property type="entry name" value="RepC_C"/>
</dbReference>
<feature type="region of interest" description="Disordered" evidence="1">
    <location>
        <begin position="219"/>
        <end position="245"/>
    </location>
</feature>
<evidence type="ECO:0000259" key="2">
    <source>
        <dbReference type="Pfam" id="PF03428"/>
    </source>
</evidence>
<name>A0A221K892_9RHOB</name>
<feature type="domain" description="Plasmid replication protein C C-terminal" evidence="3">
    <location>
        <begin position="250"/>
        <end position="343"/>
    </location>
</feature>
<feature type="domain" description="Plasmid replication protein C N-terminal" evidence="2">
    <location>
        <begin position="23"/>
        <end position="164"/>
    </location>
</feature>
<feature type="compositionally biased region" description="Basic and acidic residues" evidence="1">
    <location>
        <begin position="229"/>
        <end position="241"/>
    </location>
</feature>
<gene>
    <name evidence="4" type="ORF">SULPSESMR1_04497</name>
</gene>
<evidence type="ECO:0000313" key="4">
    <source>
        <dbReference type="EMBL" id="ASM75218.1"/>
    </source>
</evidence>
<dbReference type="Pfam" id="PF11800">
    <property type="entry name" value="RP-C_C"/>
    <property type="match status" value="1"/>
</dbReference>
<keyword evidence="5" id="KW-1185">Reference proteome</keyword>
<accession>A0A221K892</accession>
<evidence type="ECO:0000256" key="1">
    <source>
        <dbReference type="SAM" id="MobiDB-lite"/>
    </source>
</evidence>
<keyword evidence="4" id="KW-0614">Plasmid</keyword>
<proteinExistence type="predicted"/>
<evidence type="ECO:0000313" key="5">
    <source>
        <dbReference type="Proteomes" id="UP000199754"/>
    </source>
</evidence>
<geneLocation type="plasmid" evidence="4 5">
    <name>pSMR1-3</name>
</geneLocation>
<sequence>MAFIPATAPFGERASPVLSADNPTPDRHIVIDLLRRAAPLIGLTPPIIATLDAMISCLPPKRKHHTVFASNATLTFRRNGISDRTIRRHVLVLQEAGLLTRHDSPNRKRFTKTNSQAGTMLRFGFDLSPLYKQLPQIAALAADATAQQEQIAYIKTKIRAVANELVSQDPNHPDGTQALRLLRRKLTLEACENLLADLDTAPLPAEHTDTGTIKMSAADSQNVRHHHNSNKEHIDKEEPPAHTDQLPLSVPELLASCPEAGQYALRKIESFADVIAHARSLAPMIGIDDRTYQTAQDHIGPLATATTIWAMMQFYDRIKKAGAYFRAITIGSKSEGFDPVRLIRQLAASHDLRANNCPRTT</sequence>
<dbReference type="OrthoDB" id="7488837at2"/>
<dbReference type="InterPro" id="IPR005090">
    <property type="entry name" value="RepC_N"/>
</dbReference>
<dbReference type="AlphaFoldDB" id="A0A221K892"/>
<dbReference type="NCBIfam" id="NF040974">
    <property type="entry name" value="RepABC_RepC"/>
    <property type="match status" value="1"/>
</dbReference>
<dbReference type="RefSeq" id="WP_089423210.1">
    <property type="nucleotide sequence ID" value="NZ_CP022418.1"/>
</dbReference>
<dbReference type="EMBL" id="CP022418">
    <property type="protein sequence ID" value="ASM75218.1"/>
    <property type="molecule type" value="Genomic_DNA"/>
</dbReference>
<dbReference type="Proteomes" id="UP000199754">
    <property type="component" value="Plasmid pSMR1-3"/>
</dbReference>
<organism evidence="4 5">
    <name type="scientific">Pseudosulfitobacter pseudonitzschiae</name>
    <dbReference type="NCBI Taxonomy" id="1402135"/>
    <lineage>
        <taxon>Bacteria</taxon>
        <taxon>Pseudomonadati</taxon>
        <taxon>Pseudomonadota</taxon>
        <taxon>Alphaproteobacteria</taxon>
        <taxon>Rhodobacterales</taxon>
        <taxon>Roseobacteraceae</taxon>
        <taxon>Pseudosulfitobacter</taxon>
    </lineage>
</organism>
<dbReference type="KEGG" id="spse:SULPSESMR1_04497"/>